<dbReference type="Gene3D" id="3.30.519.10">
    <property type="entry name" value="Guanine Nucleotide Dissociation Inhibitor, domain 2"/>
    <property type="match status" value="1"/>
</dbReference>
<dbReference type="InterPro" id="IPR018203">
    <property type="entry name" value="GDP_dissociation_inhibitor"/>
</dbReference>
<dbReference type="FunFam" id="1.10.405.10:FF:000003">
    <property type="entry name" value="Rab proteins geranylgeranyltransferase component A"/>
    <property type="match status" value="1"/>
</dbReference>
<evidence type="ECO:0000256" key="3">
    <source>
        <dbReference type="ARBA" id="ARBA00022468"/>
    </source>
</evidence>
<dbReference type="InterPro" id="IPR036188">
    <property type="entry name" value="FAD/NAD-bd_sf"/>
</dbReference>
<dbReference type="SMR" id="B4GBG3"/>
<organism evidence="7">
    <name type="scientific">Drosophila persimilis</name>
    <name type="common">Fruit fly</name>
    <dbReference type="NCBI Taxonomy" id="7234"/>
    <lineage>
        <taxon>Eukaryota</taxon>
        <taxon>Metazoa</taxon>
        <taxon>Ecdysozoa</taxon>
        <taxon>Arthropoda</taxon>
        <taxon>Hexapoda</taxon>
        <taxon>Insecta</taxon>
        <taxon>Pterygota</taxon>
        <taxon>Neoptera</taxon>
        <taxon>Endopterygota</taxon>
        <taxon>Diptera</taxon>
        <taxon>Brachycera</taxon>
        <taxon>Muscomorpha</taxon>
        <taxon>Ephydroidea</taxon>
        <taxon>Drosophilidae</taxon>
        <taxon>Drosophila</taxon>
        <taxon>Sophophora</taxon>
    </lineage>
</organism>
<dbReference type="AlphaFoldDB" id="B4GBG3"/>
<dbReference type="GO" id="GO:0005096">
    <property type="term" value="F:GTPase activator activity"/>
    <property type="evidence" value="ECO:0007669"/>
    <property type="project" value="UniProtKB-UniRule"/>
</dbReference>
<gene>
    <name evidence="6" type="primary">Dper\GL11541</name>
    <name evidence="6" type="ORF">Dper_GL11541</name>
</gene>
<comment type="subcellular location">
    <subcellularLocation>
        <location evidence="1 5">Cytoplasm</location>
    </subcellularLocation>
</comment>
<protein>
    <recommendedName>
        <fullName evidence="5">Rab proteins geranylgeranyltransferase component A</fullName>
    </recommendedName>
</protein>
<evidence type="ECO:0000256" key="1">
    <source>
        <dbReference type="ARBA" id="ARBA00004496"/>
    </source>
</evidence>
<dbReference type="GO" id="GO:0005092">
    <property type="term" value="F:GDP-dissociation inhibitor activity"/>
    <property type="evidence" value="ECO:0007669"/>
    <property type="project" value="InterPro"/>
</dbReference>
<dbReference type="PRINTS" id="PR00893">
    <property type="entry name" value="RABESCORT"/>
</dbReference>
<evidence type="ECO:0000313" key="7">
    <source>
        <dbReference type="Proteomes" id="UP000008744"/>
    </source>
</evidence>
<dbReference type="OrthoDB" id="1923006at2759"/>
<proteinExistence type="inferred from homology"/>
<dbReference type="HOGENOM" id="CLU_021695_4_1_1"/>
<dbReference type="Proteomes" id="UP000008744">
    <property type="component" value="Unassembled WGS sequence"/>
</dbReference>
<dbReference type="STRING" id="7234.B4GBG3"/>
<dbReference type="PANTHER" id="PTHR11787:SF4">
    <property type="entry name" value="CHM, RAB ESCORT PROTEIN 1"/>
    <property type="match status" value="1"/>
</dbReference>
<dbReference type="GO" id="GO:0006886">
    <property type="term" value="P:intracellular protein transport"/>
    <property type="evidence" value="ECO:0007669"/>
    <property type="project" value="InterPro"/>
</dbReference>
<dbReference type="GO" id="GO:0005829">
    <property type="term" value="C:cytosol"/>
    <property type="evidence" value="ECO:0007669"/>
    <property type="project" value="TreeGrafter"/>
</dbReference>
<dbReference type="Pfam" id="PF00996">
    <property type="entry name" value="GDI"/>
    <property type="match status" value="2"/>
</dbReference>
<evidence type="ECO:0000313" key="6">
    <source>
        <dbReference type="EMBL" id="EDW32265.1"/>
    </source>
</evidence>
<keyword evidence="7" id="KW-1185">Reference proteome</keyword>
<dbReference type="PIRSF" id="PIRSF016550">
    <property type="entry name" value="Rab_ger_ger_transf_A_euk"/>
    <property type="match status" value="1"/>
</dbReference>
<keyword evidence="3 5" id="KW-0343">GTPase activation</keyword>
<dbReference type="GO" id="GO:0007264">
    <property type="term" value="P:small GTPase-mediated signal transduction"/>
    <property type="evidence" value="ECO:0007669"/>
    <property type="project" value="UniProtKB-UniRule"/>
</dbReference>
<accession>B4GBG3</accession>
<dbReference type="PRINTS" id="PR00891">
    <property type="entry name" value="RABGDIREP"/>
</dbReference>
<dbReference type="InterPro" id="IPR001738">
    <property type="entry name" value="Rab_escort"/>
</dbReference>
<comment type="function">
    <text evidence="5">Substrate-binding subunit (component A) of the Rab geranylgeranyltransferase (GGTase) complex. Binds unprenylated Rab proteins and presents the substrate peptide to the catalytic component B. The component A is thought to be regenerated by transferring its prenylated Rab back to the donor membrane.</text>
</comment>
<dbReference type="GO" id="GO:0005968">
    <property type="term" value="C:Rab-protein geranylgeranyltransferase complex"/>
    <property type="evidence" value="ECO:0007669"/>
    <property type="project" value="UniProtKB-UniRule"/>
</dbReference>
<dbReference type="SUPFAM" id="SSF51905">
    <property type="entry name" value="FAD/NAD(P)-binding domain"/>
    <property type="match status" value="1"/>
</dbReference>
<dbReference type="Gene3D" id="3.50.50.60">
    <property type="entry name" value="FAD/NAD(P)-binding domain"/>
    <property type="match status" value="1"/>
</dbReference>
<dbReference type="PhylomeDB" id="B4GBG3"/>
<dbReference type="GO" id="GO:0016192">
    <property type="term" value="P:vesicle-mediated transport"/>
    <property type="evidence" value="ECO:0007669"/>
    <property type="project" value="TreeGrafter"/>
</dbReference>
<dbReference type="EMBL" id="CH479181">
    <property type="protein sequence ID" value="EDW32265.1"/>
    <property type="molecule type" value="Genomic_DNA"/>
</dbReference>
<keyword evidence="4 5" id="KW-0963">Cytoplasm</keyword>
<dbReference type="eggNOG" id="KOG4405">
    <property type="taxonomic scope" value="Eukaryota"/>
</dbReference>
<dbReference type="Gene3D" id="1.10.405.10">
    <property type="entry name" value="Guanine Nucleotide Dissociation Inhibitor, domain 1"/>
    <property type="match status" value="1"/>
</dbReference>
<dbReference type="OMA" id="LMKFLTA"/>
<evidence type="ECO:0000256" key="4">
    <source>
        <dbReference type="ARBA" id="ARBA00022490"/>
    </source>
</evidence>
<dbReference type="PANTHER" id="PTHR11787">
    <property type="entry name" value="RAB GDP-DISSOCIATION INHIBITOR"/>
    <property type="match status" value="1"/>
</dbReference>
<reference evidence="6 7" key="1">
    <citation type="journal article" date="2007" name="Nature">
        <title>Evolution of genes and genomes on the Drosophila phylogeny.</title>
        <authorList>
            <consortium name="Drosophila 12 Genomes Consortium"/>
            <person name="Clark A.G."/>
            <person name="Eisen M.B."/>
            <person name="Smith D.R."/>
            <person name="Bergman C.M."/>
            <person name="Oliver B."/>
            <person name="Markow T.A."/>
            <person name="Kaufman T.C."/>
            <person name="Kellis M."/>
            <person name="Gelbart W."/>
            <person name="Iyer V.N."/>
            <person name="Pollard D.A."/>
            <person name="Sackton T.B."/>
            <person name="Larracuente A.M."/>
            <person name="Singh N.D."/>
            <person name="Abad J.P."/>
            <person name="Abt D.N."/>
            <person name="Adryan B."/>
            <person name="Aguade M."/>
            <person name="Akashi H."/>
            <person name="Anderson W.W."/>
            <person name="Aquadro C.F."/>
            <person name="Ardell D.H."/>
            <person name="Arguello R."/>
            <person name="Artieri C.G."/>
            <person name="Barbash D.A."/>
            <person name="Barker D."/>
            <person name="Barsanti P."/>
            <person name="Batterham P."/>
            <person name="Batzoglou S."/>
            <person name="Begun D."/>
            <person name="Bhutkar A."/>
            <person name="Blanco E."/>
            <person name="Bosak S.A."/>
            <person name="Bradley R.K."/>
            <person name="Brand A.D."/>
            <person name="Brent M.R."/>
            <person name="Brooks A.N."/>
            <person name="Brown R.H."/>
            <person name="Butlin R.K."/>
            <person name="Caggese C."/>
            <person name="Calvi B.R."/>
            <person name="Bernardo de Carvalho A."/>
            <person name="Caspi A."/>
            <person name="Castrezana S."/>
            <person name="Celniker S.E."/>
            <person name="Chang J.L."/>
            <person name="Chapple C."/>
            <person name="Chatterji S."/>
            <person name="Chinwalla A."/>
            <person name="Civetta A."/>
            <person name="Clifton S.W."/>
            <person name="Comeron J.M."/>
            <person name="Costello J.C."/>
            <person name="Coyne J.A."/>
            <person name="Daub J."/>
            <person name="David R.G."/>
            <person name="Delcher A.L."/>
            <person name="Delehaunty K."/>
            <person name="Do C.B."/>
            <person name="Ebling H."/>
            <person name="Edwards K."/>
            <person name="Eickbush T."/>
            <person name="Evans J.D."/>
            <person name="Filipski A."/>
            <person name="Findeiss S."/>
            <person name="Freyhult E."/>
            <person name="Fulton L."/>
            <person name="Fulton R."/>
            <person name="Garcia A.C."/>
            <person name="Gardiner A."/>
            <person name="Garfield D.A."/>
            <person name="Garvin B.E."/>
            <person name="Gibson G."/>
            <person name="Gilbert D."/>
            <person name="Gnerre S."/>
            <person name="Godfrey J."/>
            <person name="Good R."/>
            <person name="Gotea V."/>
            <person name="Gravely B."/>
            <person name="Greenberg A.J."/>
            <person name="Griffiths-Jones S."/>
            <person name="Gross S."/>
            <person name="Guigo R."/>
            <person name="Gustafson E.A."/>
            <person name="Haerty W."/>
            <person name="Hahn M.W."/>
            <person name="Halligan D.L."/>
            <person name="Halpern A.L."/>
            <person name="Halter G.M."/>
            <person name="Han M.V."/>
            <person name="Heger A."/>
            <person name="Hillier L."/>
            <person name="Hinrichs A.S."/>
            <person name="Holmes I."/>
            <person name="Hoskins R.A."/>
            <person name="Hubisz M.J."/>
            <person name="Hultmark D."/>
            <person name="Huntley M.A."/>
            <person name="Jaffe D.B."/>
            <person name="Jagadeeshan S."/>
            <person name="Jeck W.R."/>
            <person name="Johnson J."/>
            <person name="Jones C.D."/>
            <person name="Jordan W.C."/>
            <person name="Karpen G.H."/>
            <person name="Kataoka E."/>
            <person name="Keightley P.D."/>
            <person name="Kheradpour P."/>
            <person name="Kirkness E.F."/>
            <person name="Koerich L.B."/>
            <person name="Kristiansen K."/>
            <person name="Kudrna D."/>
            <person name="Kulathinal R.J."/>
            <person name="Kumar S."/>
            <person name="Kwok R."/>
            <person name="Lander E."/>
            <person name="Langley C.H."/>
            <person name="Lapoint R."/>
            <person name="Lazzaro B.P."/>
            <person name="Lee S.J."/>
            <person name="Levesque L."/>
            <person name="Li R."/>
            <person name="Lin C.F."/>
            <person name="Lin M.F."/>
            <person name="Lindblad-Toh K."/>
            <person name="Llopart A."/>
            <person name="Long M."/>
            <person name="Low L."/>
            <person name="Lozovsky E."/>
            <person name="Lu J."/>
            <person name="Luo M."/>
            <person name="Machado C.A."/>
            <person name="Makalowski W."/>
            <person name="Marzo M."/>
            <person name="Matsuda M."/>
            <person name="Matzkin L."/>
            <person name="McAllister B."/>
            <person name="McBride C.S."/>
            <person name="McKernan B."/>
            <person name="McKernan K."/>
            <person name="Mendez-Lago M."/>
            <person name="Minx P."/>
            <person name="Mollenhauer M.U."/>
            <person name="Montooth K."/>
            <person name="Mount S.M."/>
            <person name="Mu X."/>
            <person name="Myers E."/>
            <person name="Negre B."/>
            <person name="Newfeld S."/>
            <person name="Nielsen R."/>
            <person name="Noor M.A."/>
            <person name="O'Grady P."/>
            <person name="Pachter L."/>
            <person name="Papaceit M."/>
            <person name="Parisi M.J."/>
            <person name="Parisi M."/>
            <person name="Parts L."/>
            <person name="Pedersen J.S."/>
            <person name="Pesole G."/>
            <person name="Phillippy A.M."/>
            <person name="Ponting C.P."/>
            <person name="Pop M."/>
            <person name="Porcelli D."/>
            <person name="Powell J.R."/>
            <person name="Prohaska S."/>
            <person name="Pruitt K."/>
            <person name="Puig M."/>
            <person name="Quesneville H."/>
            <person name="Ram K.R."/>
            <person name="Rand D."/>
            <person name="Rasmussen M.D."/>
            <person name="Reed L.K."/>
            <person name="Reenan R."/>
            <person name="Reily A."/>
            <person name="Remington K.A."/>
            <person name="Rieger T.T."/>
            <person name="Ritchie M.G."/>
            <person name="Robin C."/>
            <person name="Rogers Y.H."/>
            <person name="Rohde C."/>
            <person name="Rozas J."/>
            <person name="Rubenfield M.J."/>
            <person name="Ruiz A."/>
            <person name="Russo S."/>
            <person name="Salzberg S.L."/>
            <person name="Sanchez-Gracia A."/>
            <person name="Saranga D.J."/>
            <person name="Sato H."/>
            <person name="Schaeffer S.W."/>
            <person name="Schatz M.C."/>
            <person name="Schlenke T."/>
            <person name="Schwartz R."/>
            <person name="Segarra C."/>
            <person name="Singh R.S."/>
            <person name="Sirot L."/>
            <person name="Sirota M."/>
            <person name="Sisneros N.B."/>
            <person name="Smith C.D."/>
            <person name="Smith T.F."/>
            <person name="Spieth J."/>
            <person name="Stage D.E."/>
            <person name="Stark A."/>
            <person name="Stephan W."/>
            <person name="Strausberg R.L."/>
            <person name="Strempel S."/>
            <person name="Sturgill D."/>
            <person name="Sutton G."/>
            <person name="Sutton G.G."/>
            <person name="Tao W."/>
            <person name="Teichmann S."/>
            <person name="Tobari Y.N."/>
            <person name="Tomimura Y."/>
            <person name="Tsolas J.M."/>
            <person name="Valente V.L."/>
            <person name="Venter E."/>
            <person name="Venter J.C."/>
            <person name="Vicario S."/>
            <person name="Vieira F.G."/>
            <person name="Vilella A.J."/>
            <person name="Villasante A."/>
            <person name="Walenz B."/>
            <person name="Wang J."/>
            <person name="Wasserman M."/>
            <person name="Watts T."/>
            <person name="Wilson D."/>
            <person name="Wilson R.K."/>
            <person name="Wing R.A."/>
            <person name="Wolfner M.F."/>
            <person name="Wong A."/>
            <person name="Wong G.K."/>
            <person name="Wu C.I."/>
            <person name="Wu G."/>
            <person name="Yamamoto D."/>
            <person name="Yang H.P."/>
            <person name="Yang S.P."/>
            <person name="Yorke J.A."/>
            <person name="Yoshida K."/>
            <person name="Zdobnov E."/>
            <person name="Zhang P."/>
            <person name="Zhang Y."/>
            <person name="Zimin A.V."/>
            <person name="Baldwin J."/>
            <person name="Abdouelleil A."/>
            <person name="Abdulkadir J."/>
            <person name="Abebe A."/>
            <person name="Abera B."/>
            <person name="Abreu J."/>
            <person name="Acer S.C."/>
            <person name="Aftuck L."/>
            <person name="Alexander A."/>
            <person name="An P."/>
            <person name="Anderson E."/>
            <person name="Anderson S."/>
            <person name="Arachi H."/>
            <person name="Azer M."/>
            <person name="Bachantsang P."/>
            <person name="Barry A."/>
            <person name="Bayul T."/>
            <person name="Berlin A."/>
            <person name="Bessette D."/>
            <person name="Bloom T."/>
            <person name="Blye J."/>
            <person name="Boguslavskiy L."/>
            <person name="Bonnet C."/>
            <person name="Boukhgalter B."/>
            <person name="Bourzgui I."/>
            <person name="Brown A."/>
            <person name="Cahill P."/>
            <person name="Channer S."/>
            <person name="Cheshatsang Y."/>
            <person name="Chuda L."/>
            <person name="Citroen M."/>
            <person name="Collymore A."/>
            <person name="Cooke P."/>
            <person name="Costello M."/>
            <person name="D'Aco K."/>
            <person name="Daza R."/>
            <person name="De Haan G."/>
            <person name="DeGray S."/>
            <person name="DeMaso C."/>
            <person name="Dhargay N."/>
            <person name="Dooley K."/>
            <person name="Dooley E."/>
            <person name="Doricent M."/>
            <person name="Dorje P."/>
            <person name="Dorjee K."/>
            <person name="Dupes A."/>
            <person name="Elong R."/>
            <person name="Falk J."/>
            <person name="Farina A."/>
            <person name="Faro S."/>
            <person name="Ferguson D."/>
            <person name="Fisher S."/>
            <person name="Foley C.D."/>
            <person name="Franke A."/>
            <person name="Friedrich D."/>
            <person name="Gadbois L."/>
            <person name="Gearin G."/>
            <person name="Gearin C.R."/>
            <person name="Giannoukos G."/>
            <person name="Goode T."/>
            <person name="Graham J."/>
            <person name="Grandbois E."/>
            <person name="Grewal S."/>
            <person name="Gyaltsen K."/>
            <person name="Hafez N."/>
            <person name="Hagos B."/>
            <person name="Hall J."/>
            <person name="Henson C."/>
            <person name="Hollinger A."/>
            <person name="Honan T."/>
            <person name="Huard M.D."/>
            <person name="Hughes L."/>
            <person name="Hurhula B."/>
            <person name="Husby M.E."/>
            <person name="Kamat A."/>
            <person name="Kanga B."/>
            <person name="Kashin S."/>
            <person name="Khazanovich D."/>
            <person name="Kisner P."/>
            <person name="Lance K."/>
            <person name="Lara M."/>
            <person name="Lee W."/>
            <person name="Lennon N."/>
            <person name="Letendre F."/>
            <person name="LeVine R."/>
            <person name="Lipovsky A."/>
            <person name="Liu X."/>
            <person name="Liu J."/>
            <person name="Liu S."/>
            <person name="Lokyitsang T."/>
            <person name="Lokyitsang Y."/>
            <person name="Lubonja R."/>
            <person name="Lui A."/>
            <person name="MacDonald P."/>
            <person name="Magnisalis V."/>
            <person name="Maru K."/>
            <person name="Matthews C."/>
            <person name="McCusker W."/>
            <person name="McDonough S."/>
            <person name="Mehta T."/>
            <person name="Meldrim J."/>
            <person name="Meneus L."/>
            <person name="Mihai O."/>
            <person name="Mihalev A."/>
            <person name="Mihova T."/>
            <person name="Mittelman R."/>
            <person name="Mlenga V."/>
            <person name="Montmayeur A."/>
            <person name="Mulrain L."/>
            <person name="Navidi A."/>
            <person name="Naylor J."/>
            <person name="Negash T."/>
            <person name="Nguyen T."/>
            <person name="Nguyen N."/>
            <person name="Nicol R."/>
            <person name="Norbu C."/>
            <person name="Norbu N."/>
            <person name="Novod N."/>
            <person name="O'Neill B."/>
            <person name="Osman S."/>
            <person name="Markiewicz E."/>
            <person name="Oyono O.L."/>
            <person name="Patti C."/>
            <person name="Phunkhang P."/>
            <person name="Pierre F."/>
            <person name="Priest M."/>
            <person name="Raghuraman S."/>
            <person name="Rege F."/>
            <person name="Reyes R."/>
            <person name="Rise C."/>
            <person name="Rogov P."/>
            <person name="Ross K."/>
            <person name="Ryan E."/>
            <person name="Settipalli S."/>
            <person name="Shea T."/>
            <person name="Sherpa N."/>
            <person name="Shi L."/>
            <person name="Shih D."/>
            <person name="Sparrow T."/>
            <person name="Spaulding J."/>
            <person name="Stalker J."/>
            <person name="Stange-Thomann N."/>
            <person name="Stavropoulos S."/>
            <person name="Stone C."/>
            <person name="Strader C."/>
            <person name="Tesfaye S."/>
            <person name="Thomson T."/>
            <person name="Thoulutsang Y."/>
            <person name="Thoulutsang D."/>
            <person name="Topham K."/>
            <person name="Topping I."/>
            <person name="Tsamla T."/>
            <person name="Vassiliev H."/>
            <person name="Vo A."/>
            <person name="Wangchuk T."/>
            <person name="Wangdi T."/>
            <person name="Weiand M."/>
            <person name="Wilkinson J."/>
            <person name="Wilson A."/>
            <person name="Yadav S."/>
            <person name="Young G."/>
            <person name="Yu Q."/>
            <person name="Zembek L."/>
            <person name="Zhong D."/>
            <person name="Zimmer A."/>
            <person name="Zwirko Z."/>
            <person name="Jaffe D.B."/>
            <person name="Alvarez P."/>
            <person name="Brockman W."/>
            <person name="Butler J."/>
            <person name="Chin C."/>
            <person name="Gnerre S."/>
            <person name="Grabherr M."/>
            <person name="Kleber M."/>
            <person name="Mauceli E."/>
            <person name="MacCallum I."/>
        </authorList>
    </citation>
    <scope>NUCLEOTIDE SEQUENCE [LARGE SCALE GENOMIC DNA]</scope>
    <source>
        <strain evidence="7">MSH-3 / Tucson 14011-0111.49</strain>
    </source>
</reference>
<comment type="similarity">
    <text evidence="2 5">Belongs to the Rab GDI family.</text>
</comment>
<dbReference type="GO" id="GO:0005634">
    <property type="term" value="C:nucleus"/>
    <property type="evidence" value="ECO:0007669"/>
    <property type="project" value="TreeGrafter"/>
</dbReference>
<evidence type="ECO:0000256" key="5">
    <source>
        <dbReference type="PIRNR" id="PIRNR016550"/>
    </source>
</evidence>
<evidence type="ECO:0000256" key="2">
    <source>
        <dbReference type="ARBA" id="ARBA00005593"/>
    </source>
</evidence>
<sequence>MADDLPEQFDLIVIGTGFTESCIAAAASRVGKSVLHLDINDYYGNVWGSLGIEDLISLLAREAAPHSTLRNGSYHWHEQSAATPTSETEEMKVETGQVWTRETVLAMSRRFCIDLCPRVLYSAGELVQLLIKSNICRYTEFRAVDNVCMHQNGTIVSVPCSRSDIFNTKSLTIVEKRLLMKFMNACNDYGEDKCNEDTLAFRGRTFFDYLKAQRVTEKIASCVTQAIAMCGPDTSFEEGMLRTQRFLHSLGRYGNTPFLYPMYGCGEFPQSFCRQCAVYGGIYCLKRSVDDCSVDVNSNEVLISSAGTTFRAKHVVSAPRYLPASRDYVMRPHLSRGLFLSSTPLGNDVLNKGGGGVNILRLMDNEGAREAIFIQLSHYSGACPKGLYLFHLTTPAVSDDPAADLRIFTLQLFQYAEPEIIFSSYFTLTAQSQPDKGGADDIVYYTDAPSYEMDYYDAIANARHIFGKLYTDVEFLPRAPDVEEIVVDGEDPSALNEHSLPEDLRAQLQDMQQATEEMDIQD</sequence>
<dbReference type="KEGG" id="dpe:6590449"/>
<name>B4GBG3_DROPE</name>